<dbReference type="Gene3D" id="3.40.50.360">
    <property type="match status" value="1"/>
</dbReference>
<dbReference type="HOGENOM" id="CLU_051402_4_1_6"/>
<dbReference type="PROSITE" id="PS50902">
    <property type="entry name" value="FLAVODOXIN_LIKE"/>
    <property type="match status" value="1"/>
</dbReference>
<keyword evidence="2" id="KW-0288">FMN</keyword>
<dbReference type="SUPFAM" id="SSF52218">
    <property type="entry name" value="Flavoproteins"/>
    <property type="match status" value="1"/>
</dbReference>
<evidence type="ECO:0000256" key="1">
    <source>
        <dbReference type="ARBA" id="ARBA00022630"/>
    </source>
</evidence>
<dbReference type="GO" id="GO:0016491">
    <property type="term" value="F:oxidoreductase activity"/>
    <property type="evidence" value="ECO:0007669"/>
    <property type="project" value="TreeGrafter"/>
</dbReference>
<dbReference type="PANTHER" id="PTHR19384">
    <property type="entry name" value="NITRIC OXIDE SYNTHASE-RELATED"/>
    <property type="match status" value="1"/>
</dbReference>
<dbReference type="AlphaFoldDB" id="B3PKD5"/>
<gene>
    <name evidence="4" type="ordered locus">CJA_2403</name>
</gene>
<protein>
    <submittedName>
        <fullName evidence="4">Flavodoxin</fullName>
    </submittedName>
</protein>
<evidence type="ECO:0000313" key="4">
    <source>
        <dbReference type="EMBL" id="ACE85295.1"/>
    </source>
</evidence>
<dbReference type="EMBL" id="CP000934">
    <property type="protein sequence ID" value="ACE85295.1"/>
    <property type="molecule type" value="Genomic_DNA"/>
</dbReference>
<dbReference type="KEGG" id="cja:CJA_2403"/>
<dbReference type="InterPro" id="IPR029039">
    <property type="entry name" value="Flavoprotein-like_sf"/>
</dbReference>
<dbReference type="GO" id="GO:0050660">
    <property type="term" value="F:flavin adenine dinucleotide binding"/>
    <property type="evidence" value="ECO:0007669"/>
    <property type="project" value="TreeGrafter"/>
</dbReference>
<dbReference type="PANTHER" id="PTHR19384:SF17">
    <property type="entry name" value="NADPH--CYTOCHROME P450 REDUCTASE"/>
    <property type="match status" value="1"/>
</dbReference>
<feature type="domain" description="Flavodoxin-like" evidence="3">
    <location>
        <begin position="32"/>
        <end position="173"/>
    </location>
</feature>
<evidence type="ECO:0000259" key="3">
    <source>
        <dbReference type="PROSITE" id="PS50902"/>
    </source>
</evidence>
<dbReference type="STRING" id="498211.CJA_2403"/>
<keyword evidence="1" id="KW-0285">Flavoprotein</keyword>
<dbReference type="InterPro" id="IPR008254">
    <property type="entry name" value="Flavodoxin/NO_synth"/>
</dbReference>
<evidence type="ECO:0000256" key="2">
    <source>
        <dbReference type="ARBA" id="ARBA00022643"/>
    </source>
</evidence>
<evidence type="ECO:0000313" key="5">
    <source>
        <dbReference type="Proteomes" id="UP000001036"/>
    </source>
</evidence>
<reference evidence="4 5" key="1">
    <citation type="journal article" date="2008" name="J. Bacteriol.">
        <title>Insights into plant cell wall degradation from the genome sequence of the soil bacterium Cellvibrio japonicus.</title>
        <authorList>
            <person name="Deboy R.T."/>
            <person name="Mongodin E.F."/>
            <person name="Fouts D.E."/>
            <person name="Tailford L.E."/>
            <person name="Khouri H."/>
            <person name="Emerson J.B."/>
            <person name="Mohamoud Y."/>
            <person name="Watkins K."/>
            <person name="Henrissat B."/>
            <person name="Gilbert H.J."/>
            <person name="Nelson K.E."/>
        </authorList>
    </citation>
    <scope>NUCLEOTIDE SEQUENCE [LARGE SCALE GENOMIC DNA]</scope>
    <source>
        <strain evidence="4 5">Ueda107</strain>
    </source>
</reference>
<sequence>MASIGVCWRTLEQLPHSESHLSCPVSSCMSKIQIMVGSVYGGAEQVADIAADLLRTKGHEVSINTYARPQDLTRDASEIILLCHSNTGSGELPDNIQPLYLHITRDYPRIAGRHYGVINLGDSCYTTFNEAGVMLDAAFADLGAVRIGEPLVLDASSGDDAASLTRDWVEQWSLLLP</sequence>
<proteinExistence type="predicted"/>
<dbReference type="GO" id="GO:0010181">
    <property type="term" value="F:FMN binding"/>
    <property type="evidence" value="ECO:0007669"/>
    <property type="project" value="InterPro"/>
</dbReference>
<dbReference type="eggNOG" id="COG0716">
    <property type="taxonomic scope" value="Bacteria"/>
</dbReference>
<name>B3PKD5_CELJU</name>
<dbReference type="Proteomes" id="UP000001036">
    <property type="component" value="Chromosome"/>
</dbReference>
<dbReference type="Pfam" id="PF00258">
    <property type="entry name" value="Flavodoxin_1"/>
    <property type="match status" value="1"/>
</dbReference>
<organism evidence="4 5">
    <name type="scientific">Cellvibrio japonicus (strain Ueda107)</name>
    <name type="common">Pseudomonas fluorescens subsp. cellulosa</name>
    <dbReference type="NCBI Taxonomy" id="498211"/>
    <lineage>
        <taxon>Bacteria</taxon>
        <taxon>Pseudomonadati</taxon>
        <taxon>Pseudomonadota</taxon>
        <taxon>Gammaproteobacteria</taxon>
        <taxon>Cellvibrionales</taxon>
        <taxon>Cellvibrionaceae</taxon>
        <taxon>Cellvibrio</taxon>
    </lineage>
</organism>
<keyword evidence="5" id="KW-1185">Reference proteome</keyword>
<dbReference type="GO" id="GO:0005829">
    <property type="term" value="C:cytosol"/>
    <property type="evidence" value="ECO:0007669"/>
    <property type="project" value="TreeGrafter"/>
</dbReference>
<accession>B3PKD5</accession>